<dbReference type="PANTHER" id="PTHR43396:SF3">
    <property type="entry name" value="FLAVOHEMOPROTEIN"/>
    <property type="match status" value="1"/>
</dbReference>
<keyword evidence="12 15" id="KW-0520">NAD</keyword>
<dbReference type="Pfam" id="PF00042">
    <property type="entry name" value="Globin"/>
    <property type="match status" value="1"/>
</dbReference>
<feature type="binding site" evidence="15">
    <location>
        <begin position="275"/>
        <end position="280"/>
    </location>
    <ligand>
        <name>NADP(+)</name>
        <dbReference type="ChEBI" id="CHEBI:58349"/>
    </ligand>
</feature>
<dbReference type="HAMAP" id="MF_01252">
    <property type="entry name" value="Hmp"/>
    <property type="match status" value="1"/>
</dbReference>
<evidence type="ECO:0000256" key="11">
    <source>
        <dbReference type="ARBA" id="ARBA00023004"/>
    </source>
</evidence>
<dbReference type="GO" id="GO:0071500">
    <property type="term" value="P:cellular response to nitrosative stress"/>
    <property type="evidence" value="ECO:0007669"/>
    <property type="project" value="TreeGrafter"/>
</dbReference>
<dbReference type="GO" id="GO:0071949">
    <property type="term" value="F:FAD binding"/>
    <property type="evidence" value="ECO:0007669"/>
    <property type="project" value="InterPro"/>
</dbReference>
<keyword evidence="8 15" id="KW-0274">FAD</keyword>
<feature type="binding site" evidence="15">
    <location>
        <position position="190"/>
    </location>
    <ligand>
        <name>FAD</name>
        <dbReference type="ChEBI" id="CHEBI:57692"/>
    </ligand>
</feature>
<dbReference type="Proteomes" id="UP000682111">
    <property type="component" value="Unassembled WGS sequence"/>
</dbReference>
<dbReference type="PROSITE" id="PS01033">
    <property type="entry name" value="GLOBIN"/>
    <property type="match status" value="1"/>
</dbReference>
<dbReference type="EC" id="1.14.12.17" evidence="15"/>
<dbReference type="SUPFAM" id="SSF63380">
    <property type="entry name" value="Riboflavin synthase domain-like"/>
    <property type="match status" value="1"/>
</dbReference>
<comment type="cofactor">
    <cofactor evidence="15">
        <name>heme b</name>
        <dbReference type="ChEBI" id="CHEBI:60344"/>
    </cofactor>
    <text evidence="15">Binds 1 heme b (iron(II)-protoporphyrin IX) group per subunit.</text>
</comment>
<feature type="domain" description="Globin" evidence="16">
    <location>
        <begin position="1"/>
        <end position="138"/>
    </location>
</feature>
<keyword evidence="10 15" id="KW-0560">Oxidoreductase</keyword>
<comment type="domain">
    <text evidence="15">Consists of two distinct domains; an N-terminal heme-containing oxygen-binding domain and a C-terminal reductase domain with binding sites for FAD and NAD(P)H.</text>
</comment>
<dbReference type="InterPro" id="IPR012292">
    <property type="entry name" value="Globin/Proto"/>
</dbReference>
<evidence type="ECO:0000256" key="4">
    <source>
        <dbReference type="ARBA" id="ARBA00022617"/>
    </source>
</evidence>
<comment type="function">
    <text evidence="15">Is involved in NO detoxification in an aerobic process, termed nitric oxide dioxygenase (NOD) reaction that utilizes O(2) and NAD(P)H to convert NO to nitrate, which protects the bacterium from various noxious nitrogen compounds. Therefore, plays a central role in the inducible response to nitrosative stress.</text>
</comment>
<evidence type="ECO:0000256" key="5">
    <source>
        <dbReference type="ARBA" id="ARBA00022621"/>
    </source>
</evidence>
<evidence type="ECO:0000256" key="12">
    <source>
        <dbReference type="ARBA" id="ARBA00023027"/>
    </source>
</evidence>
<dbReference type="PRINTS" id="PR00410">
    <property type="entry name" value="PHEHYDRXLASE"/>
</dbReference>
<reference evidence="18" key="1">
    <citation type="submission" date="2021-03" db="EMBL/GenBank/DDBJ databases">
        <title>Antimicrobial resistance genes in bacteria isolated from Japanese honey, and their potential for conferring macrolide and lincosamide resistance in the American foulbrood pathogen Paenibacillus larvae.</title>
        <authorList>
            <person name="Okamoto M."/>
            <person name="Kumagai M."/>
            <person name="Kanamori H."/>
            <person name="Takamatsu D."/>
        </authorList>
    </citation>
    <scope>NUCLEOTIDE SEQUENCE</scope>
    <source>
        <strain evidence="18">J27TS8</strain>
    </source>
</reference>
<comment type="catalytic activity">
    <reaction evidence="14 15">
        <text>2 nitric oxide + NADPH + 2 O2 = 2 nitrate + NADP(+) + H(+)</text>
        <dbReference type="Rhea" id="RHEA:19465"/>
        <dbReference type="ChEBI" id="CHEBI:15378"/>
        <dbReference type="ChEBI" id="CHEBI:15379"/>
        <dbReference type="ChEBI" id="CHEBI:16480"/>
        <dbReference type="ChEBI" id="CHEBI:17632"/>
        <dbReference type="ChEBI" id="CHEBI:57783"/>
        <dbReference type="ChEBI" id="CHEBI:58349"/>
        <dbReference type="EC" id="1.14.12.17"/>
    </reaction>
</comment>
<keyword evidence="9 15" id="KW-0521">NADP</keyword>
<dbReference type="Gene3D" id="2.40.30.10">
    <property type="entry name" value="Translation factors"/>
    <property type="match status" value="1"/>
</dbReference>
<comment type="caution">
    <text evidence="18">The sequence shown here is derived from an EMBL/GenBank/DDBJ whole genome shotgun (WGS) entry which is preliminary data.</text>
</comment>
<feature type="active site" description="Charge relay system" evidence="15">
    <location>
        <position position="137"/>
    </location>
</feature>
<feature type="site" description="Involved in heme-bound ligand stabilization and O-O bond activation" evidence="15">
    <location>
        <position position="29"/>
    </location>
</feature>
<dbReference type="GO" id="GO:0046872">
    <property type="term" value="F:metal ion binding"/>
    <property type="evidence" value="ECO:0007669"/>
    <property type="project" value="UniProtKB-KW"/>
</dbReference>
<feature type="active site" description="Charge relay system" evidence="15">
    <location>
        <position position="95"/>
    </location>
</feature>
<comment type="similarity">
    <text evidence="2 15">Belongs to the globin family. Two-domain flavohemoproteins subfamily.</text>
</comment>
<keyword evidence="7 15" id="KW-0479">Metal-binding</keyword>
<evidence type="ECO:0000256" key="7">
    <source>
        <dbReference type="ARBA" id="ARBA00022723"/>
    </source>
</evidence>
<dbReference type="RefSeq" id="WP_137743769.1">
    <property type="nucleotide sequence ID" value="NZ_BORC01000005.1"/>
</dbReference>
<dbReference type="SUPFAM" id="SSF46458">
    <property type="entry name" value="Globin-like"/>
    <property type="match status" value="1"/>
</dbReference>
<proteinExistence type="inferred from homology"/>
<dbReference type="GO" id="GO:0005344">
    <property type="term" value="F:oxygen carrier activity"/>
    <property type="evidence" value="ECO:0007669"/>
    <property type="project" value="UniProtKB-UniRule"/>
</dbReference>
<evidence type="ECO:0000313" key="18">
    <source>
        <dbReference type="EMBL" id="GIN63266.1"/>
    </source>
</evidence>
<evidence type="ECO:0000256" key="1">
    <source>
        <dbReference type="ARBA" id="ARBA00006401"/>
    </source>
</evidence>
<evidence type="ECO:0000259" key="16">
    <source>
        <dbReference type="PROSITE" id="PS01033"/>
    </source>
</evidence>
<dbReference type="FunFam" id="1.10.490.10:FF:000003">
    <property type="entry name" value="Flavohemoprotein"/>
    <property type="match status" value="1"/>
</dbReference>
<feature type="binding site" evidence="15">
    <location>
        <begin position="396"/>
        <end position="399"/>
    </location>
    <ligand>
        <name>FAD</name>
        <dbReference type="ChEBI" id="CHEBI:57692"/>
    </ligand>
</feature>
<dbReference type="GO" id="GO:0008941">
    <property type="term" value="F:nitric oxide dioxygenase NAD(P)H activity"/>
    <property type="evidence" value="ECO:0007669"/>
    <property type="project" value="UniProtKB-UniRule"/>
</dbReference>
<dbReference type="InterPro" id="IPR017927">
    <property type="entry name" value="FAD-bd_FR_type"/>
</dbReference>
<dbReference type="InterPro" id="IPR008333">
    <property type="entry name" value="Cbr1-like_FAD-bd_dom"/>
</dbReference>
<comment type="cofactor">
    <cofactor evidence="15">
        <name>FAD</name>
        <dbReference type="ChEBI" id="CHEBI:57692"/>
    </cofactor>
    <text evidence="15">Binds 1 FAD per subunit.</text>
</comment>
<keyword evidence="5 15" id="KW-0561">Oxygen transport</keyword>
<dbReference type="NCBIfam" id="NF009805">
    <property type="entry name" value="PRK13289.1"/>
    <property type="match status" value="1"/>
</dbReference>
<dbReference type="GO" id="GO:0009636">
    <property type="term" value="P:response to toxic substance"/>
    <property type="evidence" value="ECO:0007669"/>
    <property type="project" value="UniProtKB-KW"/>
</dbReference>
<dbReference type="InterPro" id="IPR009050">
    <property type="entry name" value="Globin-like_sf"/>
</dbReference>
<feature type="site" description="Influences the redox potential of the prosthetic heme and FAD groups" evidence="15">
    <location>
        <position position="395"/>
    </location>
</feature>
<keyword evidence="11 15" id="KW-0408">Iron</keyword>
<dbReference type="SUPFAM" id="SSF52343">
    <property type="entry name" value="Ferredoxin reductase-like, C-terminal NADP-linked domain"/>
    <property type="match status" value="1"/>
</dbReference>
<dbReference type="CDD" id="cd14777">
    <property type="entry name" value="Yhb1-globin-like"/>
    <property type="match status" value="1"/>
</dbReference>
<comment type="similarity">
    <text evidence="1 15">In the C-terminal section; belongs to the flavoprotein pyridine nucleotide cytochrome reductase family.</text>
</comment>
<keyword evidence="3 15" id="KW-0813">Transport</keyword>
<feature type="binding site" description="proximal binding residue" evidence="15">
    <location>
        <position position="85"/>
    </location>
    <ligand>
        <name>heme b</name>
        <dbReference type="ChEBI" id="CHEBI:60344"/>
    </ligand>
    <ligandPart>
        <name>Fe</name>
        <dbReference type="ChEBI" id="CHEBI:18248"/>
    </ligandPart>
</feature>
<feature type="domain" description="FAD-binding FR-type" evidence="17">
    <location>
        <begin position="152"/>
        <end position="262"/>
    </location>
</feature>
<evidence type="ECO:0000256" key="2">
    <source>
        <dbReference type="ARBA" id="ARBA00008414"/>
    </source>
</evidence>
<evidence type="ECO:0000259" key="17">
    <source>
        <dbReference type="PROSITE" id="PS51384"/>
    </source>
</evidence>
<keyword evidence="4 15" id="KW-0349">Heme</keyword>
<dbReference type="FunFam" id="3.40.50.80:FF:000010">
    <property type="entry name" value="Flavohemoprotein"/>
    <property type="match status" value="1"/>
</dbReference>
<keyword evidence="15" id="KW-0216">Detoxification</keyword>
<dbReference type="GO" id="GO:0020037">
    <property type="term" value="F:heme binding"/>
    <property type="evidence" value="ECO:0007669"/>
    <property type="project" value="InterPro"/>
</dbReference>
<dbReference type="EMBL" id="BORC01000005">
    <property type="protein sequence ID" value="GIN63266.1"/>
    <property type="molecule type" value="Genomic_DNA"/>
</dbReference>
<dbReference type="AlphaFoldDB" id="A0A919WJM4"/>
<comment type="catalytic activity">
    <reaction evidence="13 15">
        <text>2 nitric oxide + NADH + 2 O2 = 2 nitrate + NAD(+) + H(+)</text>
        <dbReference type="Rhea" id="RHEA:19469"/>
        <dbReference type="ChEBI" id="CHEBI:15378"/>
        <dbReference type="ChEBI" id="CHEBI:15379"/>
        <dbReference type="ChEBI" id="CHEBI:16480"/>
        <dbReference type="ChEBI" id="CHEBI:17632"/>
        <dbReference type="ChEBI" id="CHEBI:57540"/>
        <dbReference type="ChEBI" id="CHEBI:57945"/>
        <dbReference type="EC" id="1.14.12.17"/>
    </reaction>
</comment>
<dbReference type="InterPro" id="IPR023950">
    <property type="entry name" value="Hmp"/>
</dbReference>
<dbReference type="InterPro" id="IPR017938">
    <property type="entry name" value="Riboflavin_synthase-like_b-brl"/>
</dbReference>
<evidence type="ECO:0000256" key="14">
    <source>
        <dbReference type="ARBA" id="ARBA00049433"/>
    </source>
</evidence>
<keyword evidence="6 15" id="KW-0285">Flavoprotein</keyword>
<feature type="binding site" evidence="15">
    <location>
        <begin position="206"/>
        <end position="209"/>
    </location>
    <ligand>
        <name>FAD</name>
        <dbReference type="ChEBI" id="CHEBI:57692"/>
    </ligand>
</feature>
<gene>
    <name evidence="15 18" type="primary">hmp</name>
    <name evidence="18" type="ORF">J27TS8_32590</name>
</gene>
<feature type="site" description="Influences the redox potential of the prosthetic heme and FAD groups" evidence="15">
    <location>
        <position position="84"/>
    </location>
</feature>
<dbReference type="FunFam" id="2.40.30.10:FF:000034">
    <property type="entry name" value="Flavohemoprotein"/>
    <property type="match status" value="1"/>
</dbReference>
<keyword evidence="19" id="KW-1185">Reference proteome</keyword>
<dbReference type="PROSITE" id="PS51384">
    <property type="entry name" value="FAD_FR"/>
    <property type="match status" value="1"/>
</dbReference>
<dbReference type="Gene3D" id="1.10.490.10">
    <property type="entry name" value="Globins"/>
    <property type="match status" value="1"/>
</dbReference>
<dbReference type="Pfam" id="PF00175">
    <property type="entry name" value="NAD_binding_1"/>
    <property type="match status" value="1"/>
</dbReference>
<evidence type="ECO:0000256" key="6">
    <source>
        <dbReference type="ARBA" id="ARBA00022630"/>
    </source>
</evidence>
<dbReference type="Pfam" id="PF00970">
    <property type="entry name" value="FAD_binding_6"/>
    <property type="match status" value="1"/>
</dbReference>
<evidence type="ECO:0000256" key="9">
    <source>
        <dbReference type="ARBA" id="ARBA00022857"/>
    </source>
</evidence>
<dbReference type="PANTHER" id="PTHR43396">
    <property type="entry name" value="FLAVOHEMOPROTEIN"/>
    <property type="match status" value="1"/>
</dbReference>
<protein>
    <recommendedName>
        <fullName evidence="15">Flavohemoprotein</fullName>
    </recommendedName>
    <alternativeName>
        <fullName evidence="15">Flavohemoglobin</fullName>
    </alternativeName>
    <alternativeName>
        <fullName evidence="15">Hemoglobin-like protein</fullName>
    </alternativeName>
    <alternativeName>
        <fullName evidence="15">Nitric oxide dioxygenase</fullName>
        <shortName evidence="15">NO oxygenase</shortName>
        <shortName evidence="15">NOD</shortName>
        <ecNumber evidence="15">1.14.12.17</ecNumber>
    </alternativeName>
</protein>
<dbReference type="CDD" id="cd06184">
    <property type="entry name" value="flavohem_like_fad_nad_binding"/>
    <property type="match status" value="1"/>
</dbReference>
<dbReference type="OrthoDB" id="9801223at2"/>
<evidence type="ECO:0000256" key="10">
    <source>
        <dbReference type="ARBA" id="ARBA00023002"/>
    </source>
</evidence>
<dbReference type="Gene3D" id="3.40.50.80">
    <property type="entry name" value="Nucleotide-binding domain of ferredoxin-NADP reductase (FNR) module"/>
    <property type="match status" value="1"/>
</dbReference>
<dbReference type="GO" id="GO:0019825">
    <property type="term" value="F:oxygen binding"/>
    <property type="evidence" value="ECO:0007669"/>
    <property type="project" value="InterPro"/>
</dbReference>
<sequence>MLAQKTIDIIKFTVPVLEVHGVEITTVFYKNLFNEHPELLNIFNHANQNQGRQQTALANAVLAAAQYIDRLEVISPVVRQIAEKHRSLGVKPEHYPIVGEHLLRAIEEVLSAAATEEIINAWADAYGVISSVFINIEKELYEQAALQTNGWSDFKPFKVIDKVKESEVITSFYLAPADQSAVPVFESGQYITVRLQIPGEPYLVNRQYSLSAAPNKEYFRISVKREAEPNKPEGKVSNYLHDHIHNGDVIEMTAPAGEFTLKGASSAPVVFISGGVGITPFISMVNSIADHEPTRYVTFIHASKNGEQQAFKEELLELAERMTNYHLSFIYENPSETDRLNKHFKKEGYINTEWLKENAVVDSAEYYLCGPVPFLQAILRGLKELGIHEEQIHYEFFGPSMKLDI</sequence>
<dbReference type="GO" id="GO:0046210">
    <property type="term" value="P:nitric oxide catabolic process"/>
    <property type="evidence" value="ECO:0007669"/>
    <property type="project" value="TreeGrafter"/>
</dbReference>
<evidence type="ECO:0000256" key="8">
    <source>
        <dbReference type="ARBA" id="ARBA00022827"/>
    </source>
</evidence>
<organism evidence="18 19">
    <name type="scientific">Robertmurraya siralis</name>
    <dbReference type="NCBI Taxonomy" id="77777"/>
    <lineage>
        <taxon>Bacteria</taxon>
        <taxon>Bacillati</taxon>
        <taxon>Bacillota</taxon>
        <taxon>Bacilli</taxon>
        <taxon>Bacillales</taxon>
        <taxon>Bacillaceae</taxon>
        <taxon>Robertmurraya</taxon>
    </lineage>
</organism>
<evidence type="ECO:0000313" key="19">
    <source>
        <dbReference type="Proteomes" id="UP000682111"/>
    </source>
</evidence>
<dbReference type="InterPro" id="IPR001433">
    <property type="entry name" value="OxRdtase_FAD/NAD-bd"/>
</dbReference>
<dbReference type="InterPro" id="IPR039261">
    <property type="entry name" value="FNR_nucleotide-bd"/>
</dbReference>
<dbReference type="InterPro" id="IPR000971">
    <property type="entry name" value="Globin"/>
</dbReference>
<feature type="region of interest" description="Reductase" evidence="15">
    <location>
        <begin position="149"/>
        <end position="405"/>
    </location>
</feature>
<name>A0A919WJM4_9BACI</name>
<evidence type="ECO:0000256" key="13">
    <source>
        <dbReference type="ARBA" id="ARBA00048649"/>
    </source>
</evidence>
<evidence type="ECO:0000256" key="15">
    <source>
        <dbReference type="HAMAP-Rule" id="MF_01252"/>
    </source>
</evidence>
<accession>A0A919WJM4</accession>
<evidence type="ECO:0000256" key="3">
    <source>
        <dbReference type="ARBA" id="ARBA00022448"/>
    </source>
</evidence>